<dbReference type="AlphaFoldDB" id="A0A1H2A2F1"/>
<dbReference type="Proteomes" id="UP000199679">
    <property type="component" value="Chromosome I"/>
</dbReference>
<dbReference type="InterPro" id="IPR025345">
    <property type="entry name" value="DUF4249"/>
</dbReference>
<sequence length="267" mass="29402">MRYMKFKYQLLIAAILLIVATSCQKVIDLKLDNAAPQLVIEGNLTDQFGPQYVIITKSVSFTSDNIFPPVTDAEVTIADSLGYKHKLGQSNPGVYSIYPFGGIPGHTYTLTVQTGGKIYTAKSTMPYPVNLDTLTTKTDVLSNKDLRTVTVDYQDPAKIANQYRFILYINGQQAGAIFTNDDSFTNGRYVKDDLLQNGIDIHPLDTATVEMECIDKNIYKYWFSLSQQQGNGPGGGTTPANPPSNFNNNALGYFSAHTTQSKAIIVK</sequence>
<evidence type="ECO:0000313" key="1">
    <source>
        <dbReference type="EMBL" id="SDT40080.1"/>
    </source>
</evidence>
<dbReference type="EMBL" id="LT629740">
    <property type="protein sequence ID" value="SDT40080.1"/>
    <property type="molecule type" value="Genomic_DNA"/>
</dbReference>
<gene>
    <name evidence="1" type="ORF">SAMN05216490_3348</name>
</gene>
<accession>A0A1H2A2F1</accession>
<organism evidence="1 2">
    <name type="scientific">Mucilaginibacter mallensis</name>
    <dbReference type="NCBI Taxonomy" id="652787"/>
    <lineage>
        <taxon>Bacteria</taxon>
        <taxon>Pseudomonadati</taxon>
        <taxon>Bacteroidota</taxon>
        <taxon>Sphingobacteriia</taxon>
        <taxon>Sphingobacteriales</taxon>
        <taxon>Sphingobacteriaceae</taxon>
        <taxon>Mucilaginibacter</taxon>
    </lineage>
</organism>
<proteinExistence type="predicted"/>
<dbReference type="STRING" id="652787.SAMN05216490_3348"/>
<keyword evidence="2" id="KW-1185">Reference proteome</keyword>
<evidence type="ECO:0008006" key="3">
    <source>
        <dbReference type="Google" id="ProtNLM"/>
    </source>
</evidence>
<evidence type="ECO:0000313" key="2">
    <source>
        <dbReference type="Proteomes" id="UP000199679"/>
    </source>
</evidence>
<dbReference type="Pfam" id="PF14054">
    <property type="entry name" value="DUF4249"/>
    <property type="match status" value="1"/>
</dbReference>
<dbReference type="PROSITE" id="PS51257">
    <property type="entry name" value="PROKAR_LIPOPROTEIN"/>
    <property type="match status" value="1"/>
</dbReference>
<reference evidence="1 2" key="1">
    <citation type="submission" date="2016-10" db="EMBL/GenBank/DDBJ databases">
        <authorList>
            <person name="de Groot N.N."/>
        </authorList>
    </citation>
    <scope>NUCLEOTIDE SEQUENCE [LARGE SCALE GENOMIC DNA]</scope>
    <source>
        <strain evidence="1 2">MP1X4</strain>
    </source>
</reference>
<protein>
    <recommendedName>
        <fullName evidence="3">DUF4249 domain-containing protein</fullName>
    </recommendedName>
</protein>
<name>A0A1H2A2F1_MUCMA</name>